<proteinExistence type="predicted"/>
<protein>
    <submittedName>
        <fullName evidence="2">Phosphoadenosine phosphosulfate reductase</fullName>
    </submittedName>
</protein>
<reference evidence="2 3" key="1">
    <citation type="submission" date="2020-02" db="EMBL/GenBank/DDBJ databases">
        <title>Rhodobacter translucens sp. nov., a novel bacterium isolated from activated sludge.</title>
        <authorList>
            <person name="Liu J."/>
        </authorList>
    </citation>
    <scope>NUCLEOTIDE SEQUENCE [LARGE SCALE GENOMIC DNA]</scope>
    <source>
        <strain evidence="2 3">HX-7-19</strain>
    </source>
</reference>
<evidence type="ECO:0000313" key="2">
    <source>
        <dbReference type="EMBL" id="NGQ91554.1"/>
    </source>
</evidence>
<accession>A0A6M1U244</accession>
<evidence type="ECO:0000256" key="1">
    <source>
        <dbReference type="SAM" id="MobiDB-lite"/>
    </source>
</evidence>
<sequence length="340" mass="38180">MSDRADGDLADPDRDDADQPGQARPQAVLTREEWFARIEELCAEEGYFEPLGRRHHAYFHDDGPILLVTFESLDQILARDGQMPFGHDVALANGWSHLTIICEGETWFRDPAVWGYFDRLVDEAFFEDFDRVLFYGAGAGGYAACAFCVCAPGSSVLAISPRATLDPAVAGWDHRNPALRRLDFTTRYGYAPDMTEGASRVFVVYDPLMAENAMHAALFRAPWVTALPTRHFGDTIENTIRIMGLLPALLTAACENRLDTLTFARIWRARRRYAPYLRAILRKVDQAQRPKLALMICRSAVQRQAGPRFRRRLQDLEAHLGLPPSAPRADGEATPDRDGD</sequence>
<dbReference type="Proteomes" id="UP000474758">
    <property type="component" value="Unassembled WGS sequence"/>
</dbReference>
<name>A0A6M1U244_9RHOB</name>
<feature type="region of interest" description="Disordered" evidence="1">
    <location>
        <begin position="1"/>
        <end position="25"/>
    </location>
</feature>
<keyword evidence="3" id="KW-1185">Reference proteome</keyword>
<gene>
    <name evidence="2" type="ORF">G5V65_11660</name>
</gene>
<dbReference type="RefSeq" id="WP_165050214.1">
    <property type="nucleotide sequence ID" value="NZ_JAALFE010000010.1"/>
</dbReference>
<feature type="compositionally biased region" description="Basic and acidic residues" evidence="1">
    <location>
        <begin position="329"/>
        <end position="340"/>
    </location>
</feature>
<comment type="caution">
    <text evidence="2">The sequence shown here is derived from an EMBL/GenBank/DDBJ whole genome shotgun (WGS) entry which is preliminary data.</text>
</comment>
<dbReference type="EMBL" id="JAALFE010000010">
    <property type="protein sequence ID" value="NGQ91554.1"/>
    <property type="molecule type" value="Genomic_DNA"/>
</dbReference>
<feature type="region of interest" description="Disordered" evidence="1">
    <location>
        <begin position="320"/>
        <end position="340"/>
    </location>
</feature>
<organism evidence="2 3">
    <name type="scientific">Paragemmobacter kunshanensis</name>
    <dbReference type="NCBI Taxonomy" id="2583234"/>
    <lineage>
        <taxon>Bacteria</taxon>
        <taxon>Pseudomonadati</taxon>
        <taxon>Pseudomonadota</taxon>
        <taxon>Alphaproteobacteria</taxon>
        <taxon>Rhodobacterales</taxon>
        <taxon>Paracoccaceae</taxon>
        <taxon>Paragemmobacter</taxon>
    </lineage>
</organism>
<dbReference type="AlphaFoldDB" id="A0A6M1U244"/>
<evidence type="ECO:0000313" key="3">
    <source>
        <dbReference type="Proteomes" id="UP000474758"/>
    </source>
</evidence>
<feature type="compositionally biased region" description="Acidic residues" evidence="1">
    <location>
        <begin position="8"/>
        <end position="18"/>
    </location>
</feature>